<dbReference type="GeneID" id="98124285"/>
<name>A0ABR4DDQ3_9PEZI</name>
<feature type="compositionally biased region" description="Acidic residues" evidence="1">
    <location>
        <begin position="44"/>
        <end position="53"/>
    </location>
</feature>
<gene>
    <name evidence="2" type="ORF">VTJ83DRAFT_3280</name>
</gene>
<keyword evidence="3" id="KW-1185">Reference proteome</keyword>
<proteinExistence type="predicted"/>
<comment type="caution">
    <text evidence="2">The sequence shown here is derived from an EMBL/GenBank/DDBJ whole genome shotgun (WGS) entry which is preliminary data.</text>
</comment>
<evidence type="ECO:0000313" key="2">
    <source>
        <dbReference type="EMBL" id="KAL2268434.1"/>
    </source>
</evidence>
<feature type="compositionally biased region" description="Basic and acidic residues" evidence="1">
    <location>
        <begin position="59"/>
        <end position="72"/>
    </location>
</feature>
<dbReference type="Proteomes" id="UP001600064">
    <property type="component" value="Unassembled WGS sequence"/>
</dbReference>
<evidence type="ECO:0000313" key="3">
    <source>
        <dbReference type="Proteomes" id="UP001600064"/>
    </source>
</evidence>
<organism evidence="2 3">
    <name type="scientific">Remersonia thermophila</name>
    <dbReference type="NCBI Taxonomy" id="72144"/>
    <lineage>
        <taxon>Eukaryota</taxon>
        <taxon>Fungi</taxon>
        <taxon>Dikarya</taxon>
        <taxon>Ascomycota</taxon>
        <taxon>Pezizomycotina</taxon>
        <taxon>Sordariomycetes</taxon>
        <taxon>Sordariomycetidae</taxon>
        <taxon>Sordariales</taxon>
        <taxon>Sordariales incertae sedis</taxon>
        <taxon>Remersonia</taxon>
    </lineage>
</organism>
<evidence type="ECO:0000256" key="1">
    <source>
        <dbReference type="SAM" id="MobiDB-lite"/>
    </source>
</evidence>
<reference evidence="2 3" key="1">
    <citation type="journal article" date="2024" name="Commun. Biol.">
        <title>Comparative genomic analysis of thermophilic fungi reveals convergent evolutionary adaptations and gene losses.</title>
        <authorList>
            <person name="Steindorff A.S."/>
            <person name="Aguilar-Pontes M.V."/>
            <person name="Robinson A.J."/>
            <person name="Andreopoulos B."/>
            <person name="LaButti K."/>
            <person name="Kuo A."/>
            <person name="Mondo S."/>
            <person name="Riley R."/>
            <person name="Otillar R."/>
            <person name="Haridas S."/>
            <person name="Lipzen A."/>
            <person name="Grimwood J."/>
            <person name="Schmutz J."/>
            <person name="Clum A."/>
            <person name="Reid I.D."/>
            <person name="Moisan M.C."/>
            <person name="Butler G."/>
            <person name="Nguyen T.T.M."/>
            <person name="Dewar K."/>
            <person name="Conant G."/>
            <person name="Drula E."/>
            <person name="Henrissat B."/>
            <person name="Hansel C."/>
            <person name="Singer S."/>
            <person name="Hutchinson M.I."/>
            <person name="de Vries R.P."/>
            <person name="Natvig D.O."/>
            <person name="Powell A.J."/>
            <person name="Tsang A."/>
            <person name="Grigoriev I.V."/>
        </authorList>
    </citation>
    <scope>NUCLEOTIDE SEQUENCE [LARGE SCALE GENOMIC DNA]</scope>
    <source>
        <strain evidence="2 3">ATCC 22073</strain>
    </source>
</reference>
<dbReference type="EMBL" id="JAZGUE010000003">
    <property type="protein sequence ID" value="KAL2268434.1"/>
    <property type="molecule type" value="Genomic_DNA"/>
</dbReference>
<dbReference type="RefSeq" id="XP_070867158.1">
    <property type="nucleotide sequence ID" value="XM_071009641.1"/>
</dbReference>
<sequence length="72" mass="7963">MRTPRRDPDGSLSQKARAIRSMYRAVGRRRGRTDPIPKCLTGFDEPDEPDGPDAADGVGMRREAASDDMSSR</sequence>
<accession>A0ABR4DDQ3</accession>
<protein>
    <submittedName>
        <fullName evidence="2">Uncharacterized protein</fullName>
    </submittedName>
</protein>
<feature type="region of interest" description="Disordered" evidence="1">
    <location>
        <begin position="26"/>
        <end position="72"/>
    </location>
</feature>